<evidence type="ECO:0000256" key="5">
    <source>
        <dbReference type="RuleBase" id="RU000688"/>
    </source>
</evidence>
<dbReference type="GO" id="GO:0004930">
    <property type="term" value="F:G protein-coupled receptor activity"/>
    <property type="evidence" value="ECO:0007669"/>
    <property type="project" value="UniProtKB-KW"/>
</dbReference>
<dbReference type="GO" id="GO:0016020">
    <property type="term" value="C:membrane"/>
    <property type="evidence" value="ECO:0007669"/>
    <property type="project" value="UniProtKB-SubCell"/>
</dbReference>
<dbReference type="PROSITE" id="PS50262">
    <property type="entry name" value="G_PROTEIN_RECEP_F1_2"/>
    <property type="match status" value="1"/>
</dbReference>
<dbReference type="EMBL" id="JAIZAY010000003">
    <property type="protein sequence ID" value="KAJ8045698.1"/>
    <property type="molecule type" value="Genomic_DNA"/>
</dbReference>
<dbReference type="AlphaFoldDB" id="A0A9Q1CJ59"/>
<keyword evidence="5 8" id="KW-0675">Receptor</keyword>
<comment type="subcellular location">
    <subcellularLocation>
        <location evidence="1">Membrane</location>
    </subcellularLocation>
</comment>
<gene>
    <name evidence="8" type="ORF">HOLleu_08753</name>
</gene>
<dbReference type="OrthoDB" id="6159456at2759"/>
<reference evidence="8" key="1">
    <citation type="submission" date="2021-10" db="EMBL/GenBank/DDBJ databases">
        <title>Tropical sea cucumber genome reveals ecological adaptation and Cuvierian tubules defense mechanism.</title>
        <authorList>
            <person name="Chen T."/>
        </authorList>
    </citation>
    <scope>NUCLEOTIDE SEQUENCE</scope>
    <source>
        <strain evidence="8">Nanhai2018</strain>
        <tissue evidence="8">Muscle</tissue>
    </source>
</reference>
<dbReference type="PROSITE" id="PS00237">
    <property type="entry name" value="G_PROTEIN_RECEP_F1_1"/>
    <property type="match status" value="1"/>
</dbReference>
<feature type="transmembrane region" description="Helical" evidence="6">
    <location>
        <begin position="138"/>
        <end position="158"/>
    </location>
</feature>
<dbReference type="PANTHER" id="PTHR45698:SF1">
    <property type="entry name" value="TRACE AMINE-ASSOCIATED RECEPTOR 13C-LIKE"/>
    <property type="match status" value="1"/>
</dbReference>
<organism evidence="8 9">
    <name type="scientific">Holothuria leucospilota</name>
    <name type="common">Black long sea cucumber</name>
    <name type="synonym">Mertensiothuria leucospilota</name>
    <dbReference type="NCBI Taxonomy" id="206669"/>
    <lineage>
        <taxon>Eukaryota</taxon>
        <taxon>Metazoa</taxon>
        <taxon>Echinodermata</taxon>
        <taxon>Eleutherozoa</taxon>
        <taxon>Echinozoa</taxon>
        <taxon>Holothuroidea</taxon>
        <taxon>Aspidochirotacea</taxon>
        <taxon>Aspidochirotida</taxon>
        <taxon>Holothuriidae</taxon>
        <taxon>Holothuria</taxon>
    </lineage>
</organism>
<dbReference type="SMART" id="SM01381">
    <property type="entry name" value="7TM_GPCR_Srsx"/>
    <property type="match status" value="1"/>
</dbReference>
<feature type="transmembrane region" description="Helical" evidence="6">
    <location>
        <begin position="99"/>
        <end position="117"/>
    </location>
</feature>
<keyword evidence="4 6" id="KW-0472">Membrane</keyword>
<evidence type="ECO:0000313" key="8">
    <source>
        <dbReference type="EMBL" id="KAJ8045698.1"/>
    </source>
</evidence>
<feature type="domain" description="G-protein coupled receptors family 1 profile" evidence="7">
    <location>
        <begin position="31"/>
        <end position="348"/>
    </location>
</feature>
<evidence type="ECO:0000313" key="9">
    <source>
        <dbReference type="Proteomes" id="UP001152320"/>
    </source>
</evidence>
<feature type="transmembrane region" description="Helical" evidence="6">
    <location>
        <begin position="20"/>
        <end position="40"/>
    </location>
</feature>
<proteinExistence type="inferred from homology"/>
<name>A0A9Q1CJ59_HOLLE</name>
<keyword evidence="5" id="KW-0807">Transducer</keyword>
<dbReference type="PRINTS" id="PR00237">
    <property type="entry name" value="GPCRRHODOPSN"/>
</dbReference>
<evidence type="ECO:0000256" key="2">
    <source>
        <dbReference type="ARBA" id="ARBA00022692"/>
    </source>
</evidence>
<sequence length="377" mass="43204">MPGLETTAGGVSLDNVSEVLCIIFGILGLFGNGLVLVVMVRIRSLRTITNLFIANQSIIDFLSSIFLLILLYKPPVFDYSDWEINGWTMFVCKIWQSQYIFWSLMSASTTNLILLTLERWIAVVFPIVYRNRVTWKRATVIVFVPWIYGFVFELYWQGVHHVVDGVCSPSFRNQSLKIFTGICVFLAKLIMPVLIMLGAYISILQRIRPQLIKGEVTTTTRSARFLTTATNSAKAINFDIGEPTIPKTDRDAIPTTNRDVESGIKCNTFPRAYSDITSSQTTHQERIRLNILKTLFLVTVVYILCWSPALFDFLIYNLGAGRHTLRGSLHRFFVVLIFVNIWSNPVIYTFKYRRFQDGLRKTFCIFRKKSKVASHKC</sequence>
<keyword evidence="3 6" id="KW-1133">Transmembrane helix</keyword>
<dbReference type="InterPro" id="IPR000276">
    <property type="entry name" value="GPCR_Rhodpsn"/>
</dbReference>
<keyword evidence="9" id="KW-1185">Reference proteome</keyword>
<dbReference type="Gene3D" id="1.20.1070.10">
    <property type="entry name" value="Rhodopsin 7-helix transmembrane proteins"/>
    <property type="match status" value="1"/>
</dbReference>
<dbReference type="SUPFAM" id="SSF81321">
    <property type="entry name" value="Family A G protein-coupled receptor-like"/>
    <property type="match status" value="1"/>
</dbReference>
<protein>
    <submittedName>
        <fullName evidence="8">5-hydroxytryptamine receptor 1B</fullName>
    </submittedName>
</protein>
<feature type="transmembrane region" description="Helical" evidence="6">
    <location>
        <begin position="52"/>
        <end position="72"/>
    </location>
</feature>
<evidence type="ECO:0000256" key="1">
    <source>
        <dbReference type="ARBA" id="ARBA00004370"/>
    </source>
</evidence>
<feature type="transmembrane region" description="Helical" evidence="6">
    <location>
        <begin position="328"/>
        <end position="350"/>
    </location>
</feature>
<feature type="transmembrane region" description="Helical" evidence="6">
    <location>
        <begin position="178"/>
        <end position="203"/>
    </location>
</feature>
<comment type="similarity">
    <text evidence="5">Belongs to the G-protein coupled receptor 1 family.</text>
</comment>
<evidence type="ECO:0000256" key="3">
    <source>
        <dbReference type="ARBA" id="ARBA00022989"/>
    </source>
</evidence>
<evidence type="ECO:0000256" key="6">
    <source>
        <dbReference type="SAM" id="Phobius"/>
    </source>
</evidence>
<dbReference type="PANTHER" id="PTHR45698">
    <property type="entry name" value="TRACE AMINE-ASSOCIATED RECEPTOR 19N-RELATED"/>
    <property type="match status" value="1"/>
</dbReference>
<feature type="transmembrane region" description="Helical" evidence="6">
    <location>
        <begin position="295"/>
        <end position="316"/>
    </location>
</feature>
<evidence type="ECO:0000256" key="4">
    <source>
        <dbReference type="ARBA" id="ARBA00023136"/>
    </source>
</evidence>
<keyword evidence="2 5" id="KW-0812">Transmembrane</keyword>
<evidence type="ECO:0000259" key="7">
    <source>
        <dbReference type="PROSITE" id="PS50262"/>
    </source>
</evidence>
<comment type="caution">
    <text evidence="8">The sequence shown here is derived from an EMBL/GenBank/DDBJ whole genome shotgun (WGS) entry which is preliminary data.</text>
</comment>
<dbReference type="Pfam" id="PF00001">
    <property type="entry name" value="7tm_1"/>
    <property type="match status" value="1"/>
</dbReference>
<dbReference type="InterPro" id="IPR017452">
    <property type="entry name" value="GPCR_Rhodpsn_7TM"/>
</dbReference>
<keyword evidence="5" id="KW-0297">G-protein coupled receptor</keyword>
<dbReference type="Proteomes" id="UP001152320">
    <property type="component" value="Chromosome 3"/>
</dbReference>
<accession>A0A9Q1CJ59</accession>
<dbReference type="CDD" id="cd00637">
    <property type="entry name" value="7tm_classA_rhodopsin-like"/>
    <property type="match status" value="1"/>
</dbReference>